<dbReference type="GO" id="GO:0006355">
    <property type="term" value="P:regulation of DNA-templated transcription"/>
    <property type="evidence" value="ECO:0007669"/>
    <property type="project" value="InterPro"/>
</dbReference>
<feature type="compositionally biased region" description="Basic and acidic residues" evidence="5">
    <location>
        <begin position="443"/>
        <end position="452"/>
    </location>
</feature>
<dbReference type="PROSITE" id="PS00344">
    <property type="entry name" value="GATA_ZN_FINGER_1"/>
    <property type="match status" value="1"/>
</dbReference>
<comment type="caution">
    <text evidence="7">The sequence shown here is derived from an EMBL/GenBank/DDBJ whole genome shotgun (WGS) entry which is preliminary data.</text>
</comment>
<sequence>MAATAVASPSMYSHPPPPYSWGGPGPSIMGMISPPDSRRTSDGKTEPPPAVQTSQLHRYSLPSIHEALAGGPKPSSFTSPIIAPAQHSQQMPYTHPQGPQITRSHPSERLPYPAPQPTLQRQPSSPQPVHPQSIPFARPEQGPPNTYSEHPRHGSLTSLQTAPAPPNPYASRSEERSYEQDPRAQERAPNGYQQPALQPPHNYGPGPSPFHSGPPPMFQPPQFPPQNREMKDWLPQKKQEREPLRQSLKRNLEVWNFEDRLARINGNSTAIQMWSAHYNAIAQEQQQVTNIIPDRMPTLDSVNEMLRCNEEMTGYLSEMKAIIYEQAQHTANQRMREQGGRGAGDYDEEGWNDDMKSNGGYGEGNKKRRGRAAPPGRCHSCNRAETPEWRRGPDGARTLCNACGLHYAKLTRKNTMKNSQGSTGAGANGDPSGGIGGKLLRPLSKDGLEGRM</sequence>
<keyword evidence="1" id="KW-0479">Metal-binding</keyword>
<accession>A0A1E1JRE2</accession>
<proteinExistence type="predicted"/>
<feature type="compositionally biased region" description="Polar residues" evidence="5">
    <location>
        <begin position="86"/>
        <end position="104"/>
    </location>
</feature>
<feature type="compositionally biased region" description="Basic and acidic residues" evidence="5">
    <location>
        <begin position="172"/>
        <end position="186"/>
    </location>
</feature>
<evidence type="ECO:0000256" key="3">
    <source>
        <dbReference type="ARBA" id="ARBA00022833"/>
    </source>
</evidence>
<feature type="compositionally biased region" description="Pro residues" evidence="5">
    <location>
        <begin position="206"/>
        <end position="224"/>
    </location>
</feature>
<dbReference type="AlphaFoldDB" id="A0A1E1JRE2"/>
<feature type="region of interest" description="Disordered" evidence="5">
    <location>
        <begin position="414"/>
        <end position="452"/>
    </location>
</feature>
<dbReference type="InParanoid" id="A0A1E1JRE2"/>
<dbReference type="InterPro" id="IPR013088">
    <property type="entry name" value="Znf_NHR/GATA"/>
</dbReference>
<feature type="region of interest" description="Disordered" evidence="5">
    <location>
        <begin position="1"/>
        <end position="229"/>
    </location>
</feature>
<evidence type="ECO:0000256" key="4">
    <source>
        <dbReference type="PROSITE-ProRule" id="PRU00094"/>
    </source>
</evidence>
<evidence type="ECO:0000313" key="8">
    <source>
        <dbReference type="Proteomes" id="UP000178129"/>
    </source>
</evidence>
<dbReference type="PANTHER" id="PTHR45658">
    <property type="entry name" value="GATA TRANSCRIPTION FACTOR"/>
    <property type="match status" value="1"/>
</dbReference>
<gene>
    <name evidence="7" type="ORF">RCO7_01169</name>
</gene>
<keyword evidence="8" id="KW-1185">Reference proteome</keyword>
<dbReference type="PROSITE" id="PS50114">
    <property type="entry name" value="GATA_ZN_FINGER_2"/>
    <property type="match status" value="1"/>
</dbReference>
<dbReference type="PANTHER" id="PTHR45658:SF123">
    <property type="entry name" value="GATA-TYPE DOMAIN-CONTAINING PROTEIN"/>
    <property type="match status" value="1"/>
</dbReference>
<dbReference type="SUPFAM" id="SSF57716">
    <property type="entry name" value="Glucocorticoid receptor-like (DNA-binding domain)"/>
    <property type="match status" value="1"/>
</dbReference>
<evidence type="ECO:0000313" key="7">
    <source>
        <dbReference type="EMBL" id="CZS88210.1"/>
    </source>
</evidence>
<dbReference type="InterPro" id="IPR051140">
    <property type="entry name" value="GATA_TF"/>
</dbReference>
<reference evidence="8" key="1">
    <citation type="submission" date="2016-03" db="EMBL/GenBank/DDBJ databases">
        <authorList>
            <person name="Ploux O."/>
        </authorList>
    </citation>
    <scope>NUCLEOTIDE SEQUENCE [LARGE SCALE GENOMIC DNA]</scope>
    <source>
        <strain evidence="8">UK7</strain>
    </source>
</reference>
<dbReference type="Pfam" id="PF00320">
    <property type="entry name" value="GATA"/>
    <property type="match status" value="1"/>
</dbReference>
<feature type="domain" description="GATA-type" evidence="6">
    <location>
        <begin position="377"/>
        <end position="407"/>
    </location>
</feature>
<evidence type="ECO:0000256" key="5">
    <source>
        <dbReference type="SAM" id="MobiDB-lite"/>
    </source>
</evidence>
<dbReference type="Proteomes" id="UP000178129">
    <property type="component" value="Unassembled WGS sequence"/>
</dbReference>
<dbReference type="GO" id="GO:0008270">
    <property type="term" value="F:zinc ion binding"/>
    <property type="evidence" value="ECO:0007669"/>
    <property type="project" value="UniProtKB-KW"/>
</dbReference>
<feature type="compositionally biased region" description="Basic and acidic residues" evidence="5">
    <location>
        <begin position="36"/>
        <end position="45"/>
    </location>
</feature>
<evidence type="ECO:0000259" key="6">
    <source>
        <dbReference type="PROSITE" id="PS50114"/>
    </source>
</evidence>
<dbReference type="Gene3D" id="3.30.50.10">
    <property type="entry name" value="Erythroid Transcription Factor GATA-1, subunit A"/>
    <property type="match status" value="1"/>
</dbReference>
<dbReference type="CDD" id="cd00202">
    <property type="entry name" value="ZnF_GATA"/>
    <property type="match status" value="1"/>
</dbReference>
<name>A0A1E1JRE2_9HELO</name>
<evidence type="ECO:0000256" key="2">
    <source>
        <dbReference type="ARBA" id="ARBA00022771"/>
    </source>
</evidence>
<keyword evidence="3" id="KW-0862">Zinc</keyword>
<evidence type="ECO:0000256" key="1">
    <source>
        <dbReference type="ARBA" id="ARBA00022723"/>
    </source>
</evidence>
<feature type="compositionally biased region" description="Gly residues" evidence="5">
    <location>
        <begin position="423"/>
        <end position="437"/>
    </location>
</feature>
<dbReference type="GO" id="GO:0043565">
    <property type="term" value="F:sequence-specific DNA binding"/>
    <property type="evidence" value="ECO:0007669"/>
    <property type="project" value="InterPro"/>
</dbReference>
<protein>
    <recommendedName>
        <fullName evidence="6">GATA-type domain-containing protein</fullName>
    </recommendedName>
</protein>
<dbReference type="STRING" id="914237.A0A1E1JRE2"/>
<keyword evidence="2 4" id="KW-0863">Zinc-finger</keyword>
<feature type="region of interest" description="Disordered" evidence="5">
    <location>
        <begin position="332"/>
        <end position="393"/>
    </location>
</feature>
<organism evidence="7 8">
    <name type="scientific">Rhynchosporium graminicola</name>
    <dbReference type="NCBI Taxonomy" id="2792576"/>
    <lineage>
        <taxon>Eukaryota</taxon>
        <taxon>Fungi</taxon>
        <taxon>Dikarya</taxon>
        <taxon>Ascomycota</taxon>
        <taxon>Pezizomycotina</taxon>
        <taxon>Leotiomycetes</taxon>
        <taxon>Helotiales</taxon>
        <taxon>Ploettnerulaceae</taxon>
        <taxon>Rhynchosporium</taxon>
    </lineage>
</organism>
<dbReference type="EMBL" id="FJUW01000001">
    <property type="protein sequence ID" value="CZS88210.1"/>
    <property type="molecule type" value="Genomic_DNA"/>
</dbReference>
<dbReference type="SMART" id="SM00401">
    <property type="entry name" value="ZnF_GATA"/>
    <property type="match status" value="1"/>
</dbReference>
<dbReference type="InterPro" id="IPR000679">
    <property type="entry name" value="Znf_GATA"/>
</dbReference>